<evidence type="ECO:0000313" key="2">
    <source>
        <dbReference type="EMBL" id="BCG24950.1"/>
    </source>
</evidence>
<name>A0A6J4E5P2_9PSED</name>
<dbReference type="InterPro" id="IPR008875">
    <property type="entry name" value="TraX"/>
</dbReference>
<feature type="transmembrane region" description="Helical" evidence="1">
    <location>
        <begin position="70"/>
        <end position="90"/>
    </location>
</feature>
<evidence type="ECO:0000313" key="4">
    <source>
        <dbReference type="Proteomes" id="UP000509383"/>
    </source>
</evidence>
<feature type="transmembrane region" description="Helical" evidence="1">
    <location>
        <begin position="96"/>
        <end position="115"/>
    </location>
</feature>
<evidence type="ECO:0000313" key="5">
    <source>
        <dbReference type="Proteomes" id="UP001054892"/>
    </source>
</evidence>
<feature type="transmembrane region" description="Helical" evidence="1">
    <location>
        <begin position="223"/>
        <end position="240"/>
    </location>
</feature>
<evidence type="ECO:0000313" key="3">
    <source>
        <dbReference type="EMBL" id="GJN53809.1"/>
    </source>
</evidence>
<keyword evidence="1" id="KW-0472">Membrane</keyword>
<keyword evidence="1" id="KW-0812">Transmembrane</keyword>
<organism evidence="2 4">
    <name type="scientific">Pseudomonas tohonis</name>
    <dbReference type="NCBI Taxonomy" id="2725477"/>
    <lineage>
        <taxon>Bacteria</taxon>
        <taxon>Pseudomonadati</taxon>
        <taxon>Pseudomonadota</taxon>
        <taxon>Gammaproteobacteria</taxon>
        <taxon>Pseudomonadales</taxon>
        <taxon>Pseudomonadaceae</taxon>
        <taxon>Pseudomonas</taxon>
    </lineage>
</organism>
<dbReference type="KEGG" id="ptw:TUM18999_31410"/>
<dbReference type="EMBL" id="BQKM01000008">
    <property type="protein sequence ID" value="GJN53809.1"/>
    <property type="molecule type" value="Genomic_DNA"/>
</dbReference>
<keyword evidence="1" id="KW-1133">Transmembrane helix</keyword>
<dbReference type="EMBL" id="AP023189">
    <property type="protein sequence ID" value="BCG24950.1"/>
    <property type="molecule type" value="Genomic_DNA"/>
</dbReference>
<gene>
    <name evidence="2" type="ORF">TUM18999_31410</name>
    <name evidence="3" type="ORF">TUM20286_35610</name>
</gene>
<reference evidence="2 4" key="1">
    <citation type="submission" date="2020-05" db="EMBL/GenBank/DDBJ databases">
        <title>Characterization of novel class B3 metallo-beta-lactamase from novel Pseudomonas species.</title>
        <authorList>
            <person name="Yamada K."/>
            <person name="Aoki K."/>
            <person name="Ishii Y."/>
        </authorList>
    </citation>
    <scope>NUCLEOTIDE SEQUENCE [LARGE SCALE GENOMIC DNA]</scope>
    <source>
        <strain evidence="2 4">TUM18999</strain>
        <strain evidence="3 5">TUM20286</strain>
    </source>
</reference>
<feature type="transmembrane region" description="Helical" evidence="1">
    <location>
        <begin position="38"/>
        <end position="58"/>
    </location>
</feature>
<dbReference type="Pfam" id="PF05857">
    <property type="entry name" value="TraX"/>
    <property type="match status" value="1"/>
</dbReference>
<sequence>MNEARQNRDSGLDIVKWLGMATMVLDHLRYLWHDMAPLYLIGRLSFPLFCLAIAANVARSRRGELYTEANVRYLTWMLLFVVISELPYRMLSSGSSTFSVMPTLLLGLIVAWGCYHRNAVSIVAAAIAIASSVAFHDLFMYGVSGVLIPAAMVLAIRKPGLSALLPAILCVMANNRDSWMLQWGIQPYPVVVAVIAFSAPLYGLWLLRKDWPFKVPPVTRWGYFFYPGHLLALASLRYVVA</sequence>
<feature type="transmembrane region" description="Helical" evidence="1">
    <location>
        <begin position="122"/>
        <end position="141"/>
    </location>
</feature>
<dbReference type="RefSeq" id="WP_173175329.1">
    <property type="nucleotide sequence ID" value="NZ_AP023189.1"/>
</dbReference>
<protein>
    <submittedName>
        <fullName evidence="2">Membrane protein</fullName>
    </submittedName>
</protein>
<keyword evidence="5" id="KW-1185">Reference proteome</keyword>
<evidence type="ECO:0000256" key="1">
    <source>
        <dbReference type="SAM" id="Phobius"/>
    </source>
</evidence>
<dbReference type="Proteomes" id="UP000509383">
    <property type="component" value="Chromosome"/>
</dbReference>
<proteinExistence type="predicted"/>
<dbReference type="AlphaFoldDB" id="A0A6J4E5P2"/>
<dbReference type="Proteomes" id="UP001054892">
    <property type="component" value="Unassembled WGS sequence"/>
</dbReference>
<feature type="transmembrane region" description="Helical" evidence="1">
    <location>
        <begin position="147"/>
        <end position="173"/>
    </location>
</feature>
<accession>A0A6J4E5P2</accession>
<feature type="transmembrane region" description="Helical" evidence="1">
    <location>
        <begin position="185"/>
        <end position="203"/>
    </location>
</feature>